<proteinExistence type="predicted"/>
<keyword evidence="4" id="KW-1185">Reference proteome</keyword>
<gene>
    <name evidence="3" type="ORF">HMPREF3180_02049</name>
    <name evidence="1" type="ORF">JMUB3933_1795</name>
    <name evidence="2" type="ORF">JMUB3934_1931</name>
</gene>
<evidence type="ECO:0000313" key="2">
    <source>
        <dbReference type="EMBL" id="BBM50620.1"/>
    </source>
</evidence>
<dbReference type="OrthoDB" id="80472at2"/>
<dbReference type="Proteomes" id="UP000070483">
    <property type="component" value="Unassembled WGS sequence"/>
</dbReference>
<dbReference type="GeneID" id="84805124"/>
<dbReference type="RefSeq" id="WP_018498767.1">
    <property type="nucleotide sequence ID" value="NZ_AP019829.2"/>
</dbReference>
<reference evidence="2 6" key="4">
    <citation type="submission" date="2019-07" db="EMBL/GenBank/DDBJ databases">
        <title>Complete Genome Sequence of Leptotrichia wadei Strain JMUB3934.</title>
        <authorList>
            <person name="Watanabe S."/>
            <person name="Cui L."/>
        </authorList>
    </citation>
    <scope>NUCLEOTIDE SEQUENCE [LARGE SCALE GENOMIC DNA]</scope>
    <source>
        <strain evidence="2 6">JMUB3934</strain>
    </source>
</reference>
<name>A0A133ZY79_9FUSO</name>
<reference evidence="1 5" key="3">
    <citation type="submission" date="2019-07" db="EMBL/GenBank/DDBJ databases">
        <title>Complete Genome Sequence of Leptotrichia wadei Strain JMUB3933.</title>
        <authorList>
            <person name="Watanabe S."/>
            <person name="Cui L."/>
        </authorList>
    </citation>
    <scope>NUCLEOTIDE SEQUENCE [LARGE SCALE GENOMIC DNA]</scope>
    <source>
        <strain evidence="1 5">JMUB3933</strain>
    </source>
</reference>
<evidence type="ECO:0000313" key="6">
    <source>
        <dbReference type="Proteomes" id="UP000321501"/>
    </source>
</evidence>
<evidence type="ECO:0000313" key="3">
    <source>
        <dbReference type="EMBL" id="KXB60350.1"/>
    </source>
</evidence>
<evidence type="ECO:0000313" key="4">
    <source>
        <dbReference type="Proteomes" id="UP000070483"/>
    </source>
</evidence>
<sequence length="159" mass="18789">MFEKFRLKKLSKVIQSAISNLFDQIIKKDYFGTFSKINFLNIENVALLYKKNKNIVISKSDGFLKALDKYISNSGIDLSFLENVDLKKLVEKFEKLCANGYKNFIENDIRNKIFERIKKILEVLQKLYLFFYILLNYASISSNTKICRAPPYNFYKNNY</sequence>
<dbReference type="PATRIC" id="fig|157687.3.peg.2048"/>
<dbReference type="EMBL" id="AP019834">
    <property type="protein sequence ID" value="BBM48280.1"/>
    <property type="molecule type" value="Genomic_DNA"/>
</dbReference>
<evidence type="ECO:0000313" key="5">
    <source>
        <dbReference type="Proteomes" id="UP000321397"/>
    </source>
</evidence>
<dbReference type="EMBL" id="LSDD01000156">
    <property type="protein sequence ID" value="KXB60350.1"/>
    <property type="molecule type" value="Genomic_DNA"/>
</dbReference>
<dbReference type="Proteomes" id="UP000321397">
    <property type="component" value="Chromosome"/>
</dbReference>
<reference evidence="4" key="2">
    <citation type="submission" date="2016-01" db="EMBL/GenBank/DDBJ databases">
        <authorList>
            <person name="Mitreva M."/>
            <person name="Pepin K.H."/>
            <person name="Mihindukulasuriya K.A."/>
            <person name="Fulton R."/>
            <person name="Fronick C."/>
            <person name="O'Laughlin M."/>
            <person name="Miner T."/>
            <person name="Herter B."/>
            <person name="Rosa B.A."/>
            <person name="Cordes M."/>
            <person name="Tomlinson C."/>
            <person name="Wollam A."/>
            <person name="Palsikar V.B."/>
            <person name="Mardis E.R."/>
            <person name="Wilson R.K."/>
        </authorList>
    </citation>
    <scope>NUCLEOTIDE SEQUENCE [LARGE SCALE GENOMIC DNA]</scope>
    <source>
        <strain evidence="4">KA00185</strain>
    </source>
</reference>
<accession>A0A133ZY79</accession>
<dbReference type="EMBL" id="AP019835">
    <property type="protein sequence ID" value="BBM50620.1"/>
    <property type="molecule type" value="Genomic_DNA"/>
</dbReference>
<dbReference type="Proteomes" id="UP000321501">
    <property type="component" value="Chromosome"/>
</dbReference>
<reference evidence="3" key="1">
    <citation type="submission" date="2016-01" db="EMBL/GenBank/DDBJ databases">
        <authorList>
            <person name="Oliw E.H."/>
        </authorList>
    </citation>
    <scope>NUCLEOTIDE SEQUENCE [LARGE SCALE GENOMIC DNA]</scope>
    <source>
        <strain evidence="3">KA00185</strain>
    </source>
</reference>
<organism evidence="3 4">
    <name type="scientific">Leptotrichia wadei</name>
    <dbReference type="NCBI Taxonomy" id="157687"/>
    <lineage>
        <taxon>Bacteria</taxon>
        <taxon>Fusobacteriati</taxon>
        <taxon>Fusobacteriota</taxon>
        <taxon>Fusobacteriia</taxon>
        <taxon>Fusobacteriales</taxon>
        <taxon>Leptotrichiaceae</taxon>
        <taxon>Leptotrichia</taxon>
    </lineage>
</organism>
<evidence type="ECO:0000313" key="1">
    <source>
        <dbReference type="EMBL" id="BBM48280.1"/>
    </source>
</evidence>
<dbReference type="STRING" id="157687.HMPREF3180_02049"/>
<dbReference type="AlphaFoldDB" id="A0A133ZY79"/>
<protein>
    <submittedName>
        <fullName evidence="3">Uncharacterized protein</fullName>
    </submittedName>
</protein>